<dbReference type="Proteomes" id="UP000195569">
    <property type="component" value="Unassembled WGS sequence"/>
</dbReference>
<name>A0A1N7SD62_9BURK</name>
<evidence type="ECO:0000313" key="1">
    <source>
        <dbReference type="EMBL" id="SIT45338.1"/>
    </source>
</evidence>
<accession>A0A1N7SD62</accession>
<keyword evidence="2" id="KW-1185">Reference proteome</keyword>
<dbReference type="EMBL" id="CYGY02000046">
    <property type="protein sequence ID" value="SIT45338.1"/>
    <property type="molecule type" value="Genomic_DNA"/>
</dbReference>
<organism evidence="1 2">
    <name type="scientific">Paraburkholderia piptadeniae</name>
    <dbReference type="NCBI Taxonomy" id="1701573"/>
    <lineage>
        <taxon>Bacteria</taxon>
        <taxon>Pseudomonadati</taxon>
        <taxon>Pseudomonadota</taxon>
        <taxon>Betaproteobacteria</taxon>
        <taxon>Burkholderiales</taxon>
        <taxon>Burkholderiaceae</taxon>
        <taxon>Paraburkholderia</taxon>
    </lineage>
</organism>
<evidence type="ECO:0000313" key="2">
    <source>
        <dbReference type="Proteomes" id="UP000195569"/>
    </source>
</evidence>
<gene>
    <name evidence="1" type="ORF">BN2476_460156</name>
</gene>
<protein>
    <submittedName>
        <fullName evidence="1">Uncharacterized protein</fullName>
    </submittedName>
</protein>
<proteinExistence type="predicted"/>
<comment type="caution">
    <text evidence="1">The sequence shown here is derived from an EMBL/GenBank/DDBJ whole genome shotgun (WGS) entry which is preliminary data.</text>
</comment>
<sequence>MTGTLKLSGLVARAHAAQRLLASAEFSATFFAYGAFLNVSKGPSITYSMVGQRSFSTIGASSRWVLPRASATAHRSAASKEGNA</sequence>
<dbReference type="AlphaFoldDB" id="A0A1N7SD62"/>
<reference evidence="1" key="1">
    <citation type="submission" date="2016-12" db="EMBL/GenBank/DDBJ databases">
        <authorList>
            <person name="Moulin L."/>
        </authorList>
    </citation>
    <scope>NUCLEOTIDE SEQUENCE [LARGE SCALE GENOMIC DNA]</scope>
    <source>
        <strain evidence="1">STM 7183</strain>
    </source>
</reference>